<feature type="chain" id="PRO_5003618014" evidence="3">
    <location>
        <begin position="26"/>
        <end position="340"/>
    </location>
</feature>
<evidence type="ECO:0000256" key="1">
    <source>
        <dbReference type="SAM" id="MobiDB-lite"/>
    </source>
</evidence>
<evidence type="ECO:0000256" key="2">
    <source>
        <dbReference type="SAM" id="Phobius"/>
    </source>
</evidence>
<feature type="compositionally biased region" description="Basic and acidic residues" evidence="1">
    <location>
        <begin position="314"/>
        <end position="340"/>
    </location>
</feature>
<keyword evidence="2" id="KW-0812">Transmembrane</keyword>
<proteinExistence type="evidence at transcript level"/>
<evidence type="ECO:0000256" key="3">
    <source>
        <dbReference type="SAM" id="SignalP"/>
    </source>
</evidence>
<dbReference type="AlphaFoldDB" id="H9B9Y6"/>
<dbReference type="VEuPathDB" id="ToxoDB:ETH2_1373900"/>
<reference evidence="4" key="1">
    <citation type="journal article" date="2012" name="BMC Genomics">
        <title>Characterisation of full-length cDNA sequences provides insights into the Eimeria tenella transcriptome.</title>
        <authorList>
            <person name="Amiruddin N."/>
            <person name="Lee X.W."/>
            <person name="Blake D.P."/>
            <person name="Suzuki Y."/>
            <person name="Tay Y.L."/>
            <person name="Lim L.S."/>
            <person name="Tomley F.M."/>
            <person name="Watanabe J."/>
            <person name="Sugimoto C."/>
            <person name="Wan K.L."/>
        </authorList>
    </citation>
    <scope>NUCLEOTIDE SEQUENCE</scope>
    <source>
        <strain evidence="4">Houghton</strain>
    </source>
</reference>
<name>H9B9Y6_EIMTE</name>
<keyword evidence="3" id="KW-0732">Signal</keyword>
<keyword evidence="2" id="KW-0472">Membrane</keyword>
<keyword evidence="2" id="KW-1133">Transmembrane helix</keyword>
<feature type="signal peptide" evidence="3">
    <location>
        <begin position="1"/>
        <end position="25"/>
    </location>
</feature>
<organism evidence="4">
    <name type="scientific">Eimeria tenella</name>
    <name type="common">Coccidian parasite</name>
    <dbReference type="NCBI Taxonomy" id="5802"/>
    <lineage>
        <taxon>Eukaryota</taxon>
        <taxon>Sar</taxon>
        <taxon>Alveolata</taxon>
        <taxon>Apicomplexa</taxon>
        <taxon>Conoidasida</taxon>
        <taxon>Coccidia</taxon>
        <taxon>Eucoccidiorida</taxon>
        <taxon>Eimeriorina</taxon>
        <taxon>Eimeriidae</taxon>
        <taxon>Eimeria</taxon>
    </lineage>
</organism>
<feature type="transmembrane region" description="Helical" evidence="2">
    <location>
        <begin position="63"/>
        <end position="84"/>
    </location>
</feature>
<feature type="region of interest" description="Disordered" evidence="1">
    <location>
        <begin position="295"/>
        <end position="340"/>
    </location>
</feature>
<accession>H9B9Y6</accession>
<protein>
    <submittedName>
        <fullName evidence="4">Uncharacterized protein</fullName>
    </submittedName>
</protein>
<evidence type="ECO:0000313" key="4">
    <source>
        <dbReference type="EMBL" id="AET50796.1"/>
    </source>
</evidence>
<dbReference type="EMBL" id="JN987573">
    <property type="protein sequence ID" value="AET50796.1"/>
    <property type="molecule type" value="mRNA"/>
</dbReference>
<sequence length="340" mass="37599">MARPSLYKIVLATFAAVAAGTLAQAAEISPLEVGVTTSLRNMSSPQVQQAHPSKSPGILRNKLFLFLSGILLAAFFAVQCLKFLKSAPVPPAEMKTLPEEQPRPYPGEPNPNLRFIGGVPFRVSDSGEIIEPLVGVFMNRSHYTLPWLHWHHRETVPFQIGHGHSQRWILIDRLAARPFRAVLAELADKAGFPVAHDEPEDEELLAKLKDEVLPLPWNSPSPPNYPFLQAIDGIPFDINPHTGELEEACLAVEDGKIILRTGKRSGRTVLAVLQEAEGTLVDNRGRSIEQIIRDAESQGPPPEFRLMSPDEEAQAERELAHGIYEENSRTNDSRNKGTTN</sequence>